<evidence type="ECO:0000313" key="20">
    <source>
        <dbReference type="Proteomes" id="UP001318760"/>
    </source>
</evidence>
<comment type="catalytic activity">
    <reaction evidence="15 16">
        <text>oxaloacetate + 2 Na(+)(in) + H(+) = pyruvate + 2 Na(+)(out) + CO2</text>
        <dbReference type="Rhea" id="RHEA:57724"/>
        <dbReference type="ChEBI" id="CHEBI:15361"/>
        <dbReference type="ChEBI" id="CHEBI:15378"/>
        <dbReference type="ChEBI" id="CHEBI:16452"/>
        <dbReference type="ChEBI" id="CHEBI:16526"/>
        <dbReference type="ChEBI" id="CHEBI:29101"/>
        <dbReference type="EC" id="7.2.4.2"/>
    </reaction>
</comment>
<dbReference type="HAMAP" id="MF_00404">
    <property type="entry name" value="OadG"/>
    <property type="match status" value="1"/>
</dbReference>
<keyword evidence="9 16" id="KW-1278">Translocase</keyword>
<dbReference type="GO" id="GO:0036376">
    <property type="term" value="P:sodium ion export across plasma membrane"/>
    <property type="evidence" value="ECO:0007669"/>
    <property type="project" value="InterPro"/>
</dbReference>
<evidence type="ECO:0000256" key="12">
    <source>
        <dbReference type="ARBA" id="ARBA00023065"/>
    </source>
</evidence>
<reference evidence="17 20" key="2">
    <citation type="submission" date="2020-10" db="EMBL/GenBank/DDBJ databases">
        <title>Campylobacter californiensis sp. nov. isolated from cattle and feral swine in California.</title>
        <authorList>
            <person name="Miller W.G."/>
        </authorList>
    </citation>
    <scope>NUCLEOTIDE SEQUENCE [LARGE SCALE GENOMIC DNA]</scope>
    <source>
        <strain evidence="17 20">RM12919</strain>
    </source>
</reference>
<evidence type="ECO:0000256" key="13">
    <source>
        <dbReference type="ARBA" id="ARBA00023136"/>
    </source>
</evidence>
<dbReference type="Proteomes" id="UP000650616">
    <property type="component" value="Unassembled WGS sequence"/>
</dbReference>
<dbReference type="Proteomes" id="UP001318760">
    <property type="component" value="Unassembled WGS sequence"/>
</dbReference>
<dbReference type="RefSeq" id="WP_170016253.1">
    <property type="nucleotide sequence ID" value="NZ_CP012545.1"/>
</dbReference>
<sequence>MQVNLVAEGFRFMILGMSSVFLFLMLMVLVLKIQAKIFERFASMPDVLPPPSKPNQTSINNNELVAVIGAAINQYKKNTRR</sequence>
<comment type="function">
    <text evidence="2 16">Catalyzes the decarboxylation of oxaloacetate coupled to Na(+) translocation.</text>
</comment>
<keyword evidence="19" id="KW-1185">Reference proteome</keyword>
<comment type="subunit">
    <text evidence="5 16">Heterotrimer of an alpha, a beta and a gamma subunit.</text>
</comment>
<keyword evidence="6 16" id="KW-0813">Transport</keyword>
<dbReference type="InterPro" id="IPR023424">
    <property type="entry name" value="OadG"/>
</dbReference>
<evidence type="ECO:0000256" key="4">
    <source>
        <dbReference type="ARBA" id="ARBA00005844"/>
    </source>
</evidence>
<organism evidence="18 19">
    <name type="scientific">Campylobacter californiensis</name>
    <dbReference type="NCBI Taxonomy" id="1032243"/>
    <lineage>
        <taxon>Bacteria</taxon>
        <taxon>Pseudomonadati</taxon>
        <taxon>Campylobacterota</taxon>
        <taxon>Epsilonproteobacteria</taxon>
        <taxon>Campylobacterales</taxon>
        <taxon>Campylobacteraceae</taxon>
        <taxon>Campylobacter</taxon>
    </lineage>
</organism>
<evidence type="ECO:0000256" key="1">
    <source>
        <dbReference type="ARBA" id="ARBA00001959"/>
    </source>
</evidence>
<comment type="subcellular location">
    <subcellularLocation>
        <location evidence="3 16">Cell membrane</location>
        <topology evidence="3 16">Single-pass membrane protein</topology>
    </subcellularLocation>
</comment>
<feature type="transmembrane region" description="Helical" evidence="16">
    <location>
        <begin position="12"/>
        <end position="31"/>
    </location>
</feature>
<evidence type="ECO:0000256" key="6">
    <source>
        <dbReference type="ARBA" id="ARBA00022448"/>
    </source>
</evidence>
<keyword evidence="10 16" id="KW-1133">Transmembrane helix</keyword>
<evidence type="ECO:0000256" key="5">
    <source>
        <dbReference type="ARBA" id="ARBA00011869"/>
    </source>
</evidence>
<evidence type="ECO:0000313" key="19">
    <source>
        <dbReference type="Proteomes" id="UP000650616"/>
    </source>
</evidence>
<gene>
    <name evidence="16" type="primary">oadG</name>
    <name evidence="17" type="ORF">CCAL12919_04845</name>
    <name evidence="18" type="ORF">CCAL9337_05210</name>
</gene>
<dbReference type="EMBL" id="JADBHS010000007">
    <property type="protein sequence ID" value="MBE2986457.1"/>
    <property type="molecule type" value="Genomic_DNA"/>
</dbReference>
<evidence type="ECO:0000256" key="10">
    <source>
        <dbReference type="ARBA" id="ARBA00022989"/>
    </source>
</evidence>
<keyword evidence="7 16" id="KW-1003">Cell membrane</keyword>
<keyword evidence="13 16" id="KW-0472">Membrane</keyword>
<evidence type="ECO:0000256" key="16">
    <source>
        <dbReference type="HAMAP-Rule" id="MF_00404"/>
    </source>
</evidence>
<keyword evidence="14 16" id="KW-0739">Sodium transport</keyword>
<evidence type="ECO:0000256" key="8">
    <source>
        <dbReference type="ARBA" id="ARBA00022692"/>
    </source>
</evidence>
<evidence type="ECO:0000256" key="15">
    <source>
        <dbReference type="ARBA" id="ARBA00048176"/>
    </source>
</evidence>
<evidence type="ECO:0000313" key="17">
    <source>
        <dbReference type="EMBL" id="MBE2986457.1"/>
    </source>
</evidence>
<name>A0AAW3ZU80_9BACT</name>
<evidence type="ECO:0000256" key="3">
    <source>
        <dbReference type="ARBA" id="ARBA00004162"/>
    </source>
</evidence>
<proteinExistence type="inferred from homology"/>
<evidence type="ECO:0000256" key="11">
    <source>
        <dbReference type="ARBA" id="ARBA00023053"/>
    </source>
</evidence>
<dbReference type="GO" id="GO:0015081">
    <property type="term" value="F:sodium ion transmembrane transporter activity"/>
    <property type="evidence" value="ECO:0007669"/>
    <property type="project" value="UniProtKB-UniRule"/>
</dbReference>
<dbReference type="NCBIfam" id="TIGR01195">
    <property type="entry name" value="oadG_fam"/>
    <property type="match status" value="1"/>
</dbReference>
<evidence type="ECO:0000256" key="14">
    <source>
        <dbReference type="ARBA" id="ARBA00023201"/>
    </source>
</evidence>
<comment type="similarity">
    <text evidence="4 16">Belongs to the OadG family.</text>
</comment>
<comment type="caution">
    <text evidence="18">The sequence shown here is derived from an EMBL/GenBank/DDBJ whole genome shotgun (WGS) entry which is preliminary data.</text>
</comment>
<keyword evidence="11 16" id="KW-0915">Sodium</keyword>
<reference evidence="18 19" key="1">
    <citation type="submission" date="2015-08" db="EMBL/GenBank/DDBJ databases">
        <title>Comparative genomics of the Campylobacter concisus group.</title>
        <authorList>
            <person name="Yee E."/>
            <person name="Chapman M.H."/>
            <person name="Huynh S."/>
            <person name="Bono J.L."/>
            <person name="On S.L."/>
            <person name="St Leger J."/>
            <person name="Foster G."/>
            <person name="Parker C.T."/>
            <person name="Miller W.G."/>
        </authorList>
    </citation>
    <scope>NUCLEOTIDE SEQUENCE [LARGE SCALE GENOMIC DNA]</scope>
    <source>
        <strain evidence="18 19">RM9337</strain>
    </source>
</reference>
<comment type="cofactor">
    <cofactor evidence="1 16">
        <name>Na(+)</name>
        <dbReference type="ChEBI" id="CHEBI:29101"/>
    </cofactor>
</comment>
<evidence type="ECO:0000313" key="18">
    <source>
        <dbReference type="EMBL" id="MBE3608127.1"/>
    </source>
</evidence>
<dbReference type="AlphaFoldDB" id="A0AAW3ZU80"/>
<protein>
    <recommendedName>
        <fullName evidence="16">Probable oxaloacetate decarboxylase gamma chain</fullName>
        <ecNumber evidence="16">7.2.4.2</ecNumber>
    </recommendedName>
</protein>
<dbReference type="GO" id="GO:0015451">
    <property type="term" value="F:decarboxylation-driven active transmembrane transporter activity"/>
    <property type="evidence" value="ECO:0007669"/>
    <property type="project" value="UniProtKB-EC"/>
</dbReference>
<dbReference type="Pfam" id="PF04277">
    <property type="entry name" value="OAD_gamma"/>
    <property type="match status" value="1"/>
</dbReference>
<evidence type="ECO:0000256" key="7">
    <source>
        <dbReference type="ARBA" id="ARBA00022475"/>
    </source>
</evidence>
<keyword evidence="12 16" id="KW-0406">Ion transport</keyword>
<evidence type="ECO:0000256" key="2">
    <source>
        <dbReference type="ARBA" id="ARBA00003002"/>
    </source>
</evidence>
<dbReference type="EC" id="7.2.4.2" evidence="16"/>
<dbReference type="GO" id="GO:0005886">
    <property type="term" value="C:plasma membrane"/>
    <property type="evidence" value="ECO:0007669"/>
    <property type="project" value="UniProtKB-SubCell"/>
</dbReference>
<keyword evidence="8 16" id="KW-0812">Transmembrane</keyword>
<dbReference type="GO" id="GO:0008948">
    <property type="term" value="F:oxaloacetate decarboxylase activity"/>
    <property type="evidence" value="ECO:0007669"/>
    <property type="project" value="UniProtKB-UniRule"/>
</dbReference>
<evidence type="ECO:0000256" key="9">
    <source>
        <dbReference type="ARBA" id="ARBA00022967"/>
    </source>
</evidence>
<accession>A0AAW3ZU80</accession>
<dbReference type="EMBL" id="LIWG01000005">
    <property type="protein sequence ID" value="MBE3608127.1"/>
    <property type="molecule type" value="Genomic_DNA"/>
</dbReference>
<dbReference type="InterPro" id="IPR005899">
    <property type="entry name" value="Na_pump_deCOase"/>
</dbReference>